<dbReference type="Pfam" id="PF00152">
    <property type="entry name" value="tRNA-synt_2"/>
    <property type="match status" value="1"/>
</dbReference>
<dbReference type="Gene3D" id="3.30.930.10">
    <property type="entry name" value="Bira Bifunctional Protein, Domain 2"/>
    <property type="match status" value="1"/>
</dbReference>
<dbReference type="GO" id="GO:0005524">
    <property type="term" value="F:ATP binding"/>
    <property type="evidence" value="ECO:0007669"/>
    <property type="project" value="InterPro"/>
</dbReference>
<name>A0A7C6A7A4_DESAE</name>
<comment type="caution">
    <text evidence="5">The sequence shown here is derived from an EMBL/GenBank/DDBJ whole genome shotgun (WGS) entry which is preliminary data.</text>
</comment>
<dbReference type="InterPro" id="IPR045864">
    <property type="entry name" value="aa-tRNA-synth_II/BPL/LPL"/>
</dbReference>
<dbReference type="Proteomes" id="UP000886400">
    <property type="component" value="Unassembled WGS sequence"/>
</dbReference>
<protein>
    <submittedName>
        <fullName evidence="5">Lysine--tRNA ligase</fullName>
        <ecNumber evidence="5">6.1.1.6</ecNumber>
    </submittedName>
</protein>
<dbReference type="PANTHER" id="PTHR42918">
    <property type="entry name" value="LYSYL-TRNA SYNTHETASE"/>
    <property type="match status" value="1"/>
</dbReference>
<dbReference type="PROSITE" id="PS50862">
    <property type="entry name" value="AA_TRNA_LIGASE_II"/>
    <property type="match status" value="1"/>
</dbReference>
<evidence type="ECO:0000256" key="3">
    <source>
        <dbReference type="ARBA" id="ARBA00022840"/>
    </source>
</evidence>
<dbReference type="GO" id="GO:0005829">
    <property type="term" value="C:cytosol"/>
    <property type="evidence" value="ECO:0007669"/>
    <property type="project" value="TreeGrafter"/>
</dbReference>
<keyword evidence="3" id="KW-0067">ATP-binding</keyword>
<keyword evidence="2" id="KW-0547">Nucleotide-binding</keyword>
<dbReference type="InterPro" id="IPR006195">
    <property type="entry name" value="aa-tRNA-synth_II"/>
</dbReference>
<sequence>LKNLGLEKKITYGDFEIDFSRPYKKIKFIDALKEIGELPDEIILDKVQCLKLAKQLEKKVDENTSHAKILAELFDALVEPKLINPTFITEYPVEISPLAKKNKQNPLITDRFELFIANMEIANGFSELNDPFDQKERFIKQLEERAKGDEEASMYDEDYIVALEYGLAPTAGEGIGIDRLVMLLTNNPSIRDVILFPLMK</sequence>
<feature type="domain" description="Aminoacyl-transfer RNA synthetases class-II family profile" evidence="4">
    <location>
        <begin position="68"/>
        <end position="197"/>
    </location>
</feature>
<dbReference type="GO" id="GO:0006430">
    <property type="term" value="P:lysyl-tRNA aminoacylation"/>
    <property type="evidence" value="ECO:0007669"/>
    <property type="project" value="TreeGrafter"/>
</dbReference>
<dbReference type="GO" id="GO:0004824">
    <property type="term" value="F:lysine-tRNA ligase activity"/>
    <property type="evidence" value="ECO:0007669"/>
    <property type="project" value="UniProtKB-EC"/>
</dbReference>
<dbReference type="PANTHER" id="PTHR42918:SF15">
    <property type="entry name" value="LYSINE--TRNA LIGASE, CHLOROPLASTIC_MITOCHONDRIAL"/>
    <property type="match status" value="1"/>
</dbReference>
<proteinExistence type="predicted"/>
<evidence type="ECO:0000256" key="1">
    <source>
        <dbReference type="ARBA" id="ARBA00022598"/>
    </source>
</evidence>
<dbReference type="GO" id="GO:0000049">
    <property type="term" value="F:tRNA binding"/>
    <property type="evidence" value="ECO:0007669"/>
    <property type="project" value="TreeGrafter"/>
</dbReference>
<reference evidence="5" key="1">
    <citation type="journal article" date="2020" name="mSystems">
        <title>Genome- and Community-Level Interaction Insights into Carbon Utilization and Element Cycling Functions of Hydrothermarchaeota in Hydrothermal Sediment.</title>
        <authorList>
            <person name="Zhou Z."/>
            <person name="Liu Y."/>
            <person name="Xu W."/>
            <person name="Pan J."/>
            <person name="Luo Z.H."/>
            <person name="Li M."/>
        </authorList>
    </citation>
    <scope>NUCLEOTIDE SEQUENCE [LARGE SCALE GENOMIC DNA]</scope>
    <source>
        <strain evidence="5">SpSt-1135</strain>
    </source>
</reference>
<gene>
    <name evidence="5" type="primary">lysS</name>
    <name evidence="5" type="ORF">ENM99_04215</name>
</gene>
<evidence type="ECO:0000313" key="5">
    <source>
        <dbReference type="EMBL" id="HHS49045.1"/>
    </source>
</evidence>
<accession>A0A7C6A7A4</accession>
<evidence type="ECO:0000259" key="4">
    <source>
        <dbReference type="PROSITE" id="PS50862"/>
    </source>
</evidence>
<dbReference type="AlphaFoldDB" id="A0A7C6A7A4"/>
<dbReference type="SUPFAM" id="SSF55681">
    <property type="entry name" value="Class II aaRS and biotin synthetases"/>
    <property type="match status" value="1"/>
</dbReference>
<dbReference type="EC" id="6.1.1.6" evidence="5"/>
<dbReference type="EMBL" id="DRZX01000209">
    <property type="protein sequence ID" value="HHS49045.1"/>
    <property type="molecule type" value="Genomic_DNA"/>
</dbReference>
<evidence type="ECO:0000256" key="2">
    <source>
        <dbReference type="ARBA" id="ARBA00022741"/>
    </source>
</evidence>
<organism evidence="5">
    <name type="scientific">Desulfurella acetivorans</name>
    <dbReference type="NCBI Taxonomy" id="33002"/>
    <lineage>
        <taxon>Bacteria</taxon>
        <taxon>Pseudomonadati</taxon>
        <taxon>Campylobacterota</taxon>
        <taxon>Desulfurellia</taxon>
        <taxon>Desulfurellales</taxon>
        <taxon>Desulfurellaceae</taxon>
        <taxon>Desulfurella</taxon>
    </lineage>
</organism>
<feature type="non-terminal residue" evidence="5">
    <location>
        <position position="1"/>
    </location>
</feature>
<dbReference type="InterPro" id="IPR004364">
    <property type="entry name" value="Aa-tRNA-synt_II"/>
</dbReference>
<keyword evidence="1 5" id="KW-0436">Ligase</keyword>